<organism evidence="2 3">
    <name type="scientific">Sphingomonas naphthae</name>
    <dbReference type="NCBI Taxonomy" id="1813468"/>
    <lineage>
        <taxon>Bacteria</taxon>
        <taxon>Pseudomonadati</taxon>
        <taxon>Pseudomonadota</taxon>
        <taxon>Alphaproteobacteria</taxon>
        <taxon>Sphingomonadales</taxon>
        <taxon>Sphingomonadaceae</taxon>
        <taxon>Sphingomonas</taxon>
    </lineage>
</organism>
<accession>A0ABY7TM41</accession>
<dbReference type="Proteomes" id="UP001220395">
    <property type="component" value="Chromosome"/>
</dbReference>
<feature type="compositionally biased region" description="Basic and acidic residues" evidence="1">
    <location>
        <begin position="36"/>
        <end position="45"/>
    </location>
</feature>
<evidence type="ECO:0000313" key="3">
    <source>
        <dbReference type="Proteomes" id="UP001220395"/>
    </source>
</evidence>
<reference evidence="2 3" key="1">
    <citation type="submission" date="2023-02" db="EMBL/GenBank/DDBJ databases">
        <title>Genome sequence of Sphingomonas naphthae.</title>
        <authorList>
            <person name="Kim S."/>
            <person name="Heo J."/>
            <person name="Kwon S.-W."/>
        </authorList>
    </citation>
    <scope>NUCLEOTIDE SEQUENCE [LARGE SCALE GENOMIC DNA]</scope>
    <source>
        <strain evidence="2 3">KACC 18716</strain>
    </source>
</reference>
<proteinExistence type="predicted"/>
<protein>
    <submittedName>
        <fullName evidence="2">Uncharacterized protein</fullName>
    </submittedName>
</protein>
<evidence type="ECO:0000313" key="2">
    <source>
        <dbReference type="EMBL" id="WCT74285.1"/>
    </source>
</evidence>
<feature type="region of interest" description="Disordered" evidence="1">
    <location>
        <begin position="33"/>
        <end position="77"/>
    </location>
</feature>
<evidence type="ECO:0000256" key="1">
    <source>
        <dbReference type="SAM" id="MobiDB-lite"/>
    </source>
</evidence>
<dbReference type="EMBL" id="CP117411">
    <property type="protein sequence ID" value="WCT74285.1"/>
    <property type="molecule type" value="Genomic_DNA"/>
</dbReference>
<gene>
    <name evidence="2" type="ORF">PQ455_03390</name>
</gene>
<sequence length="77" mass="8808">MNKQDWFTEAFGSTATDIRQQLVERAWFGEIVTPRPSDRAARDTDQPSIAEMMGWTRPDTDRGHHSPPPPQDHGIDF</sequence>
<keyword evidence="3" id="KW-1185">Reference proteome</keyword>
<name>A0ABY7TM41_9SPHN</name>
<dbReference type="RefSeq" id="WP_273689200.1">
    <property type="nucleotide sequence ID" value="NZ_CP117411.1"/>
</dbReference>